<evidence type="ECO:0008006" key="4">
    <source>
        <dbReference type="Google" id="ProtNLM"/>
    </source>
</evidence>
<protein>
    <recommendedName>
        <fullName evidence="4">Endonuclease/exonuclease/phosphatase domain-containing protein</fullName>
    </recommendedName>
</protein>
<feature type="region of interest" description="Disordered" evidence="1">
    <location>
        <begin position="130"/>
        <end position="149"/>
    </location>
</feature>
<evidence type="ECO:0000313" key="3">
    <source>
        <dbReference type="Proteomes" id="UP001208570"/>
    </source>
</evidence>
<feature type="region of interest" description="Disordered" evidence="1">
    <location>
        <begin position="23"/>
        <end position="60"/>
    </location>
</feature>
<proteinExistence type="predicted"/>
<reference evidence="2" key="1">
    <citation type="journal article" date="2023" name="Mol. Biol. Evol.">
        <title>Third-Generation Sequencing Reveals the Adaptive Role of the Epigenome in Three Deep-Sea Polychaetes.</title>
        <authorList>
            <person name="Perez M."/>
            <person name="Aroh O."/>
            <person name="Sun Y."/>
            <person name="Lan Y."/>
            <person name="Juniper S.K."/>
            <person name="Young C.R."/>
            <person name="Angers B."/>
            <person name="Qian P.Y."/>
        </authorList>
    </citation>
    <scope>NUCLEOTIDE SEQUENCE</scope>
    <source>
        <strain evidence="2">P08H-3</strain>
    </source>
</reference>
<gene>
    <name evidence="2" type="ORF">LSH36_167g02005</name>
</gene>
<organism evidence="2 3">
    <name type="scientific">Paralvinella palmiformis</name>
    <dbReference type="NCBI Taxonomy" id="53620"/>
    <lineage>
        <taxon>Eukaryota</taxon>
        <taxon>Metazoa</taxon>
        <taxon>Spiralia</taxon>
        <taxon>Lophotrochozoa</taxon>
        <taxon>Annelida</taxon>
        <taxon>Polychaeta</taxon>
        <taxon>Sedentaria</taxon>
        <taxon>Canalipalpata</taxon>
        <taxon>Terebellida</taxon>
        <taxon>Terebelliformia</taxon>
        <taxon>Alvinellidae</taxon>
        <taxon>Paralvinella</taxon>
    </lineage>
</organism>
<evidence type="ECO:0000313" key="2">
    <source>
        <dbReference type="EMBL" id="KAK2158557.1"/>
    </source>
</evidence>
<dbReference type="AlphaFoldDB" id="A0AAD9N672"/>
<feature type="compositionally biased region" description="Polar residues" evidence="1">
    <location>
        <begin position="23"/>
        <end position="42"/>
    </location>
</feature>
<dbReference type="EMBL" id="JAODUP010000167">
    <property type="protein sequence ID" value="KAK2158557.1"/>
    <property type="molecule type" value="Genomic_DNA"/>
</dbReference>
<dbReference type="Proteomes" id="UP001208570">
    <property type="component" value="Unassembled WGS sequence"/>
</dbReference>
<evidence type="ECO:0000256" key="1">
    <source>
        <dbReference type="SAM" id="MobiDB-lite"/>
    </source>
</evidence>
<comment type="caution">
    <text evidence="2">The sequence shown here is derived from an EMBL/GenBank/DDBJ whole genome shotgun (WGS) entry which is preliminary data.</text>
</comment>
<feature type="compositionally biased region" description="Polar residues" evidence="1">
    <location>
        <begin position="136"/>
        <end position="149"/>
    </location>
</feature>
<sequence length="267" mass="30641">MIRWKGNLGRISESEKVNFRMTETTKVPSKTDSTLCTKTSQHPEFPTPKETLTSSRNGPKLPDIAEINPSHLIMGDFNAHRIDWRHKTTPPIIINNSYVPPPQASILKWNTRRADWNLFEFARRKSTTDPIAQHNGDVTNGRKSNGKNKTTAVTFHDLDKAFERAQPKTILQSLIIKDAPMVHNPPYSPSEDSHTHRLHGCTAHPPETYLFDLTLPDRMPRTTEYFQNITQKLFPVHQRLPAEEKAKYLMRRSAIIHKTIWIVVNPA</sequence>
<keyword evidence="3" id="KW-1185">Reference proteome</keyword>
<accession>A0AAD9N672</accession>
<name>A0AAD9N672_9ANNE</name>